<keyword evidence="3" id="KW-0479">Metal-binding</keyword>
<accession>A0A9D1CS19</accession>
<proteinExistence type="inferred from homology"/>
<evidence type="ECO:0000256" key="3">
    <source>
        <dbReference type="ARBA" id="ARBA00023014"/>
    </source>
</evidence>
<dbReference type="GO" id="GO:0016836">
    <property type="term" value="F:hydro-lyase activity"/>
    <property type="evidence" value="ECO:0007669"/>
    <property type="project" value="UniProtKB-ARBA"/>
</dbReference>
<dbReference type="Proteomes" id="UP000824262">
    <property type="component" value="Unassembled WGS sequence"/>
</dbReference>
<dbReference type="EMBL" id="DVGA01000032">
    <property type="protein sequence ID" value="HIQ78126.1"/>
    <property type="molecule type" value="Genomic_DNA"/>
</dbReference>
<comment type="cofactor">
    <cofactor evidence="1">
        <name>[4Fe-4S] cluster</name>
        <dbReference type="ChEBI" id="CHEBI:49883"/>
    </cofactor>
</comment>
<evidence type="ECO:0000313" key="4">
    <source>
        <dbReference type="EMBL" id="HIQ78126.1"/>
    </source>
</evidence>
<dbReference type="PANTHER" id="PTHR30548">
    <property type="entry name" value="2-HYDROXYGLUTARYL-COA DEHYDRATASE, D-COMPONENT-RELATED"/>
    <property type="match status" value="1"/>
</dbReference>
<dbReference type="InterPro" id="IPR010327">
    <property type="entry name" value="FldB/FldC_alpha/beta"/>
</dbReference>
<comment type="similarity">
    <text evidence="2">Belongs to the FldB/FldC dehydratase alpha/beta subunit family.</text>
</comment>
<name>A0A9D1CS19_9FIRM</name>
<evidence type="ECO:0000313" key="5">
    <source>
        <dbReference type="Proteomes" id="UP000824262"/>
    </source>
</evidence>
<reference evidence="4" key="2">
    <citation type="journal article" date="2021" name="PeerJ">
        <title>Extensive microbial diversity within the chicken gut microbiome revealed by metagenomics and culture.</title>
        <authorList>
            <person name="Gilroy R."/>
            <person name="Ravi A."/>
            <person name="Getino M."/>
            <person name="Pursley I."/>
            <person name="Horton D.L."/>
            <person name="Alikhan N.F."/>
            <person name="Baker D."/>
            <person name="Gharbi K."/>
            <person name="Hall N."/>
            <person name="Watson M."/>
            <person name="Adriaenssens E.M."/>
            <person name="Foster-Nyarko E."/>
            <person name="Jarju S."/>
            <person name="Secka A."/>
            <person name="Antonio M."/>
            <person name="Oren A."/>
            <person name="Chaudhuri R.R."/>
            <person name="La Ragione R."/>
            <person name="Hildebrand F."/>
            <person name="Pallen M.J."/>
        </authorList>
    </citation>
    <scope>NUCLEOTIDE SEQUENCE</scope>
    <source>
        <strain evidence="4">ChiBcolR7-354</strain>
    </source>
</reference>
<evidence type="ECO:0000256" key="1">
    <source>
        <dbReference type="ARBA" id="ARBA00001966"/>
    </source>
</evidence>
<dbReference type="Gene3D" id="3.40.50.11900">
    <property type="match status" value="1"/>
</dbReference>
<organism evidence="4 5">
    <name type="scientific">Candidatus Scatomorpha intestinavium</name>
    <dbReference type="NCBI Taxonomy" id="2840922"/>
    <lineage>
        <taxon>Bacteria</taxon>
        <taxon>Bacillati</taxon>
        <taxon>Bacillota</taxon>
        <taxon>Clostridia</taxon>
        <taxon>Eubacteriales</taxon>
        <taxon>Candidatus Scatomorpha</taxon>
    </lineage>
</organism>
<keyword evidence="3" id="KW-0411">Iron-sulfur</keyword>
<dbReference type="Pfam" id="PF06050">
    <property type="entry name" value="HGD-D"/>
    <property type="match status" value="1"/>
</dbReference>
<evidence type="ECO:0000256" key="2">
    <source>
        <dbReference type="ARBA" id="ARBA00005806"/>
    </source>
</evidence>
<reference evidence="4" key="1">
    <citation type="submission" date="2020-10" db="EMBL/GenBank/DDBJ databases">
        <authorList>
            <person name="Gilroy R."/>
        </authorList>
    </citation>
    <scope>NUCLEOTIDE SEQUENCE</scope>
    <source>
        <strain evidence="4">ChiBcolR7-354</strain>
    </source>
</reference>
<sequence length="547" mass="63930">MKHKAQLDRERIADEVKSFAALPPKEKWDRVINGERQLGRLYQKGAIAFTRREWKGVESTARDFYGWLIIWRDMLKMVMRDPMSILLGLFEYRWFSSYLACPAFLDRNNLGFRGRAVTMNHMLLADVYRYVEDCIATLLMADKRIGGNEKVNSKLLLFDEMTMAQMMAGFPGLKGVPYQLIPVFLVSELDQLICIPYIDAVESYGLPADTCPVPTSESGSAIVDALPHCGLGFISTSTPCDGSDMATSFQERRLKKLGIPTFPLTLPVRYDDEDTVECGAQDMWHCIKWVEELTGEKWDWEHYFTVIKRFNEQTKMEMEKWEMNSTPHPQLIGPAYELFRKWNYEMDGGLNPDVMKTFYKVRKLMYKSYEQRCNPYRHPMKYRAVVWSCPAHYYANFSNWLANAWGIGVLVEMESLNFTKQLETEDHDEAIRDLARLYERMVMRKHTNGGYVHVLDELWKVCEQFNANFIIMYQHVCCKTMAGLQGLFDEQARERGLHLIWVEHDLMDPRTVSRRDMRAKVTNYMRAIIQAEPTDESLIEFEDDITW</sequence>
<keyword evidence="3" id="KW-0408">Iron</keyword>
<protein>
    <submittedName>
        <fullName evidence="4">2-hydroxyacyl-CoA dehydratase</fullName>
    </submittedName>
</protein>
<gene>
    <name evidence="4" type="ORF">IAB77_02580</name>
</gene>
<comment type="caution">
    <text evidence="4">The sequence shown here is derived from an EMBL/GenBank/DDBJ whole genome shotgun (WGS) entry which is preliminary data.</text>
</comment>
<dbReference type="AlphaFoldDB" id="A0A9D1CS19"/>
<dbReference type="PANTHER" id="PTHR30548:SF2">
    <property type="entry name" value="2-HYDROXYACYL-COA DEHYDRATASE,D-COMPONENT"/>
    <property type="match status" value="1"/>
</dbReference>
<dbReference type="GO" id="GO:0051536">
    <property type="term" value="F:iron-sulfur cluster binding"/>
    <property type="evidence" value="ECO:0007669"/>
    <property type="project" value="UniProtKB-KW"/>
</dbReference>